<keyword evidence="4" id="KW-1185">Reference proteome</keyword>
<dbReference type="SUPFAM" id="SSF51735">
    <property type="entry name" value="NAD(P)-binding Rossmann-fold domains"/>
    <property type="match status" value="1"/>
</dbReference>
<dbReference type="Pfam" id="PF08240">
    <property type="entry name" value="ADH_N"/>
    <property type="match status" value="1"/>
</dbReference>
<feature type="non-terminal residue" evidence="3">
    <location>
        <position position="178"/>
    </location>
</feature>
<evidence type="ECO:0000256" key="1">
    <source>
        <dbReference type="ARBA" id="ARBA00022857"/>
    </source>
</evidence>
<dbReference type="EMBL" id="JBHTIS010001223">
    <property type="protein sequence ID" value="MFD1047733.1"/>
    <property type="molecule type" value="Genomic_DNA"/>
</dbReference>
<evidence type="ECO:0000313" key="3">
    <source>
        <dbReference type="EMBL" id="MFD1047733.1"/>
    </source>
</evidence>
<comment type="caution">
    <text evidence="3">The sequence shown here is derived from an EMBL/GenBank/DDBJ whole genome shotgun (WGS) entry which is preliminary data.</text>
</comment>
<dbReference type="Proteomes" id="UP001597045">
    <property type="component" value="Unassembled WGS sequence"/>
</dbReference>
<proteinExistence type="predicted"/>
<dbReference type="InterPro" id="IPR051603">
    <property type="entry name" value="Zinc-ADH_QOR/CCCR"/>
</dbReference>
<dbReference type="InterPro" id="IPR036291">
    <property type="entry name" value="NAD(P)-bd_dom_sf"/>
</dbReference>
<sequence>MRAVVIKEFGGPDVLTLADVPVPEPGPGQVLIGVEAVGVSVGETDMRAGKYPLPLPMVMGAEAGGVVKRLGEGVDPDLEGQRVVAITGGMGAYAEFVAVDVAKTARVPEGVSIRDAVASAASGALALALLHKAGLTGGETVLVEGGSGKVGGYLVRHAREFGAGRVVATASKRPAVGA</sequence>
<dbReference type="InterPro" id="IPR011032">
    <property type="entry name" value="GroES-like_sf"/>
</dbReference>
<organism evidence="3 4">
    <name type="scientific">Kibdelosporangium lantanae</name>
    <dbReference type="NCBI Taxonomy" id="1497396"/>
    <lineage>
        <taxon>Bacteria</taxon>
        <taxon>Bacillati</taxon>
        <taxon>Actinomycetota</taxon>
        <taxon>Actinomycetes</taxon>
        <taxon>Pseudonocardiales</taxon>
        <taxon>Pseudonocardiaceae</taxon>
        <taxon>Kibdelosporangium</taxon>
    </lineage>
</organism>
<dbReference type="PANTHER" id="PTHR44154">
    <property type="entry name" value="QUINONE OXIDOREDUCTASE"/>
    <property type="match status" value="1"/>
</dbReference>
<gene>
    <name evidence="3" type="ORF">ACFQ1S_20435</name>
</gene>
<protein>
    <submittedName>
        <fullName evidence="3">Zinc-binding alcohol dehydrogenase family protein</fullName>
    </submittedName>
</protein>
<reference evidence="4" key="1">
    <citation type="journal article" date="2019" name="Int. J. Syst. Evol. Microbiol.">
        <title>The Global Catalogue of Microorganisms (GCM) 10K type strain sequencing project: providing services to taxonomists for standard genome sequencing and annotation.</title>
        <authorList>
            <consortium name="The Broad Institute Genomics Platform"/>
            <consortium name="The Broad Institute Genome Sequencing Center for Infectious Disease"/>
            <person name="Wu L."/>
            <person name="Ma J."/>
        </authorList>
    </citation>
    <scope>NUCLEOTIDE SEQUENCE [LARGE SCALE GENOMIC DNA]</scope>
    <source>
        <strain evidence="4">JCM 31486</strain>
    </source>
</reference>
<keyword evidence="1" id="KW-0521">NADP</keyword>
<feature type="domain" description="Alcohol dehydrogenase-like N-terminal" evidence="2">
    <location>
        <begin position="26"/>
        <end position="109"/>
    </location>
</feature>
<accession>A0ABW3MAT6</accession>
<dbReference type="SUPFAM" id="SSF50129">
    <property type="entry name" value="GroES-like"/>
    <property type="match status" value="1"/>
</dbReference>
<evidence type="ECO:0000259" key="2">
    <source>
        <dbReference type="Pfam" id="PF08240"/>
    </source>
</evidence>
<dbReference type="InterPro" id="IPR013154">
    <property type="entry name" value="ADH-like_N"/>
</dbReference>
<dbReference type="PANTHER" id="PTHR44154:SF1">
    <property type="entry name" value="QUINONE OXIDOREDUCTASE"/>
    <property type="match status" value="1"/>
</dbReference>
<name>A0ABW3MAT6_9PSEU</name>
<dbReference type="Gene3D" id="3.90.180.10">
    <property type="entry name" value="Medium-chain alcohol dehydrogenases, catalytic domain"/>
    <property type="match status" value="1"/>
</dbReference>
<evidence type="ECO:0000313" key="4">
    <source>
        <dbReference type="Proteomes" id="UP001597045"/>
    </source>
</evidence>
<dbReference type="Gene3D" id="3.40.50.720">
    <property type="entry name" value="NAD(P)-binding Rossmann-like Domain"/>
    <property type="match status" value="1"/>
</dbReference>